<dbReference type="GeneID" id="28739303"/>
<dbReference type="RefSeq" id="XP_018003490.1">
    <property type="nucleotide sequence ID" value="XM_018147423.1"/>
</dbReference>
<proteinExistence type="predicted"/>
<accession>A0A0N1HV58</accession>
<gene>
    <name evidence="1" type="ORF">AB675_7082</name>
</gene>
<dbReference type="VEuPathDB" id="FungiDB:AB675_7082"/>
<sequence length="160" mass="18197">MGILPWKESLDTIADLYEAGALTAPILGIHGWTLTVRLRLDQLNGDTERQPTGPHEPFVRRHDIVEFRNARFVAETNSIALERQDTTVTFKVVMLWHRPADCRSHVSALIIAGKDATTSPPTYEKIGHIHSAWCDFWNEELRCPNPKRYPGAAVETVWLR</sequence>
<reference evidence="1 2" key="1">
    <citation type="submission" date="2015-06" db="EMBL/GenBank/DDBJ databases">
        <title>Draft genome of the ant-associated black yeast Phialophora attae CBS 131958.</title>
        <authorList>
            <person name="Moreno L.F."/>
            <person name="Stielow B.J."/>
            <person name="de Hoog S."/>
            <person name="Vicente V.A."/>
            <person name="Weiss V.A."/>
            <person name="de Vries M."/>
            <person name="Cruz L.M."/>
            <person name="Souza E.M."/>
        </authorList>
    </citation>
    <scope>NUCLEOTIDE SEQUENCE [LARGE SCALE GENOMIC DNA]</scope>
    <source>
        <strain evidence="1 2">CBS 131958</strain>
    </source>
</reference>
<protein>
    <submittedName>
        <fullName evidence="1">Uncharacterized protein</fullName>
    </submittedName>
</protein>
<dbReference type="EMBL" id="LFJN01000005">
    <property type="protein sequence ID" value="KPI43527.1"/>
    <property type="molecule type" value="Genomic_DNA"/>
</dbReference>
<name>A0A0N1HV58_9EURO</name>
<dbReference type="Proteomes" id="UP000038010">
    <property type="component" value="Unassembled WGS sequence"/>
</dbReference>
<evidence type="ECO:0000313" key="1">
    <source>
        <dbReference type="EMBL" id="KPI43527.1"/>
    </source>
</evidence>
<comment type="caution">
    <text evidence="1">The sequence shown here is derived from an EMBL/GenBank/DDBJ whole genome shotgun (WGS) entry which is preliminary data.</text>
</comment>
<dbReference type="AlphaFoldDB" id="A0A0N1HV58"/>
<organism evidence="1 2">
    <name type="scientific">Cyphellophora attinorum</name>
    <dbReference type="NCBI Taxonomy" id="1664694"/>
    <lineage>
        <taxon>Eukaryota</taxon>
        <taxon>Fungi</taxon>
        <taxon>Dikarya</taxon>
        <taxon>Ascomycota</taxon>
        <taxon>Pezizomycotina</taxon>
        <taxon>Eurotiomycetes</taxon>
        <taxon>Chaetothyriomycetidae</taxon>
        <taxon>Chaetothyriales</taxon>
        <taxon>Cyphellophoraceae</taxon>
        <taxon>Cyphellophora</taxon>
    </lineage>
</organism>
<evidence type="ECO:0000313" key="2">
    <source>
        <dbReference type="Proteomes" id="UP000038010"/>
    </source>
</evidence>
<keyword evidence="2" id="KW-1185">Reference proteome</keyword>